<dbReference type="PANTHER" id="PTHR15503:SF45">
    <property type="entry name" value="RNA-DIRECTED DNA POLYMERASE HOMOLOG"/>
    <property type="match status" value="1"/>
</dbReference>
<dbReference type="PANTHER" id="PTHR15503">
    <property type="entry name" value="LDOC1 RELATED"/>
    <property type="match status" value="1"/>
</dbReference>
<proteinExistence type="predicted"/>
<accession>A0ABQ5FKE7</accession>
<reference evidence="2" key="2">
    <citation type="submission" date="2022-01" db="EMBL/GenBank/DDBJ databases">
        <authorList>
            <person name="Yamashiro T."/>
            <person name="Shiraishi A."/>
            <person name="Satake H."/>
            <person name="Nakayama K."/>
        </authorList>
    </citation>
    <scope>NUCLEOTIDE SEQUENCE</scope>
</reference>
<sequence>MNGWLIESEEESERDEVTRPWSPTAQLQEQAENGSNRQSGPSSSDDNENPDVATVIAQQLQAIITQVANNANNANNARGRVAALAMSWNDFKALMVEGVFADNEIENWRMRFGTTRWEEANPAPYKNGQRYIAGLSPDISECIEQSPDTIQTAILRADTLLMKQSSFESSTGTNWKTFGFEGSRNNPRASGNRVRGRGPTMNEMRWKAVIRYVARAVGIAKALKSAKEDEPKLNDISVVREFKDVFPEDLSGLPPQRQVEFRIDLVPEINAFAKFPYPFRAPSEMQELSGQLQELQDKDEGGSRSSFRVGIGTVKEGEALPSSLSVSFGCKRIRIVLHAKSKVIANSSSRLEKSMKDYTTHDLELGVVVVALNLEAYLYWN</sequence>
<feature type="region of interest" description="Disordered" evidence="1">
    <location>
        <begin position="178"/>
        <end position="198"/>
    </location>
</feature>
<evidence type="ECO:0000313" key="3">
    <source>
        <dbReference type="Proteomes" id="UP001151760"/>
    </source>
</evidence>
<dbReference type="Proteomes" id="UP001151760">
    <property type="component" value="Unassembled WGS sequence"/>
</dbReference>
<feature type="region of interest" description="Disordered" evidence="1">
    <location>
        <begin position="1"/>
        <end position="50"/>
    </location>
</feature>
<evidence type="ECO:0000313" key="2">
    <source>
        <dbReference type="EMBL" id="GJT63766.1"/>
    </source>
</evidence>
<comment type="caution">
    <text evidence="2">The sequence shown here is derived from an EMBL/GenBank/DDBJ whole genome shotgun (WGS) entry which is preliminary data.</text>
</comment>
<gene>
    <name evidence="2" type="ORF">Tco_1015246</name>
</gene>
<dbReference type="InterPro" id="IPR032567">
    <property type="entry name" value="RTL1-rel"/>
</dbReference>
<feature type="compositionally biased region" description="Polar residues" evidence="1">
    <location>
        <begin position="21"/>
        <end position="44"/>
    </location>
</feature>
<keyword evidence="3" id="KW-1185">Reference proteome</keyword>
<evidence type="ECO:0000256" key="1">
    <source>
        <dbReference type="SAM" id="MobiDB-lite"/>
    </source>
</evidence>
<organism evidence="2 3">
    <name type="scientific">Tanacetum coccineum</name>
    <dbReference type="NCBI Taxonomy" id="301880"/>
    <lineage>
        <taxon>Eukaryota</taxon>
        <taxon>Viridiplantae</taxon>
        <taxon>Streptophyta</taxon>
        <taxon>Embryophyta</taxon>
        <taxon>Tracheophyta</taxon>
        <taxon>Spermatophyta</taxon>
        <taxon>Magnoliopsida</taxon>
        <taxon>eudicotyledons</taxon>
        <taxon>Gunneridae</taxon>
        <taxon>Pentapetalae</taxon>
        <taxon>asterids</taxon>
        <taxon>campanulids</taxon>
        <taxon>Asterales</taxon>
        <taxon>Asteraceae</taxon>
        <taxon>Asteroideae</taxon>
        <taxon>Anthemideae</taxon>
        <taxon>Anthemidinae</taxon>
        <taxon>Tanacetum</taxon>
    </lineage>
</organism>
<name>A0ABQ5FKE7_9ASTR</name>
<protein>
    <submittedName>
        <fullName evidence="2">Uncharacterized protein</fullName>
    </submittedName>
</protein>
<reference evidence="2" key="1">
    <citation type="journal article" date="2022" name="Int. J. Mol. Sci.">
        <title>Draft Genome of Tanacetum Coccineum: Genomic Comparison of Closely Related Tanacetum-Family Plants.</title>
        <authorList>
            <person name="Yamashiro T."/>
            <person name="Shiraishi A."/>
            <person name="Nakayama K."/>
            <person name="Satake H."/>
        </authorList>
    </citation>
    <scope>NUCLEOTIDE SEQUENCE</scope>
</reference>
<dbReference type="EMBL" id="BQNB010017488">
    <property type="protein sequence ID" value="GJT63766.1"/>
    <property type="molecule type" value="Genomic_DNA"/>
</dbReference>